<dbReference type="AlphaFoldDB" id="A0A0M2SIW6"/>
<dbReference type="OrthoDB" id="2388743at2"/>
<proteinExistence type="predicted"/>
<organism evidence="2 3">
    <name type="scientific">Salinicoccus sediminis</name>
    <dbReference type="NCBI Taxonomy" id="1432562"/>
    <lineage>
        <taxon>Bacteria</taxon>
        <taxon>Bacillati</taxon>
        <taxon>Bacillota</taxon>
        <taxon>Bacilli</taxon>
        <taxon>Bacillales</taxon>
        <taxon>Staphylococcaceae</taxon>
        <taxon>Salinicoccus</taxon>
    </lineage>
</organism>
<gene>
    <name evidence="2" type="ORF">WN59_06220</name>
</gene>
<evidence type="ECO:0000313" key="3">
    <source>
        <dbReference type="Proteomes" id="UP000034287"/>
    </source>
</evidence>
<comment type="caution">
    <text evidence="2">The sequence shown here is derived from an EMBL/GenBank/DDBJ whole genome shotgun (WGS) entry which is preliminary data.</text>
</comment>
<name>A0A0M2SIW6_9STAP</name>
<dbReference type="EMBL" id="LAYZ01000003">
    <property type="protein sequence ID" value="KKK34634.1"/>
    <property type="molecule type" value="Genomic_DNA"/>
</dbReference>
<evidence type="ECO:0000313" key="2">
    <source>
        <dbReference type="EMBL" id="KKK34634.1"/>
    </source>
</evidence>
<keyword evidence="3" id="KW-1185">Reference proteome</keyword>
<dbReference type="InterPro" id="IPR056944">
    <property type="entry name" value="Tubby_C-like"/>
</dbReference>
<sequence length="182" mass="21431">MVNFHYRENFFDSSTKAIDVYDEGDNPKYALSLYYTSERQKTFAYLGRQKHNFKIEGGDAGYATKQEKSFEGKFKTPFRTVWGVMKDGEVIGEFTTKMAFRPKMTFESNEGNRLFFQSGFFSRSVTVTDRDGREIMTTKSEFFKLASRHDLEILDDTYDSALLILLFQVFYEYQEHMRKKSN</sequence>
<evidence type="ECO:0000259" key="1">
    <source>
        <dbReference type="Pfam" id="PF23728"/>
    </source>
</evidence>
<dbReference type="Proteomes" id="UP000034287">
    <property type="component" value="Unassembled WGS sequence"/>
</dbReference>
<dbReference type="STRING" id="1432562.WN59_06220"/>
<dbReference type="PATRIC" id="fig|1432562.3.peg.1238"/>
<dbReference type="Pfam" id="PF23728">
    <property type="entry name" value="Tubby_C_like"/>
    <property type="match status" value="1"/>
</dbReference>
<reference evidence="2 3" key="1">
    <citation type="submission" date="2015-04" db="EMBL/GenBank/DDBJ databases">
        <title>Taxonomic description and genome sequence of Salinicoccus sediminis sp. nov., a novel hyper halotolerant bacterium isolated from marine sediment.</title>
        <authorList>
            <person name="Mathan Kumar R."/>
            <person name="Kaur G."/>
            <person name="Kumar N."/>
            <person name="Kumar A."/>
            <person name="Singh N.K."/>
            <person name="Kaur N."/>
            <person name="Mayilraj S."/>
        </authorList>
    </citation>
    <scope>NUCLEOTIDE SEQUENCE [LARGE SCALE GENOMIC DNA]</scope>
    <source>
        <strain evidence="2 3">SV-16</strain>
    </source>
</reference>
<accession>A0A0M2SIW6</accession>
<dbReference type="RefSeq" id="WP_046514455.1">
    <property type="nucleotide sequence ID" value="NZ_LAYZ01000003.1"/>
</dbReference>
<feature type="domain" description="Tubby C-terminal" evidence="1">
    <location>
        <begin position="4"/>
        <end position="172"/>
    </location>
</feature>
<protein>
    <recommendedName>
        <fullName evidence="1">Tubby C-terminal domain-containing protein</fullName>
    </recommendedName>
</protein>